<dbReference type="AlphaFoldDB" id="A0A1H4GW51"/>
<dbReference type="CDD" id="cd06464">
    <property type="entry name" value="ACD_sHsps-like"/>
    <property type="match status" value="1"/>
</dbReference>
<dbReference type="PROSITE" id="PS01031">
    <property type="entry name" value="SHSP"/>
    <property type="match status" value="1"/>
</dbReference>
<keyword evidence="6" id="KW-1185">Reference proteome</keyword>
<dbReference type="InterPro" id="IPR031107">
    <property type="entry name" value="Small_HSP"/>
</dbReference>
<evidence type="ECO:0000256" key="1">
    <source>
        <dbReference type="PROSITE-ProRule" id="PRU00285"/>
    </source>
</evidence>
<organism evidence="5 6">
    <name type="scientific">Thiothrix caldifontis</name>
    <dbReference type="NCBI Taxonomy" id="525918"/>
    <lineage>
        <taxon>Bacteria</taxon>
        <taxon>Pseudomonadati</taxon>
        <taxon>Pseudomonadota</taxon>
        <taxon>Gammaproteobacteria</taxon>
        <taxon>Thiotrichales</taxon>
        <taxon>Thiotrichaceae</taxon>
        <taxon>Thiothrix</taxon>
    </lineage>
</organism>
<dbReference type="SUPFAM" id="SSF49764">
    <property type="entry name" value="HSP20-like chaperones"/>
    <property type="match status" value="1"/>
</dbReference>
<evidence type="ECO:0000313" key="6">
    <source>
        <dbReference type="Proteomes" id="UP000199397"/>
    </source>
</evidence>
<evidence type="ECO:0000259" key="3">
    <source>
        <dbReference type="PROSITE" id="PS01031"/>
    </source>
</evidence>
<proteinExistence type="inferred from homology"/>
<feature type="domain" description="CS" evidence="4">
    <location>
        <begin position="57"/>
        <end position="162"/>
    </location>
</feature>
<keyword evidence="5" id="KW-0346">Stress response</keyword>
<dbReference type="InterPro" id="IPR007052">
    <property type="entry name" value="CS_dom"/>
</dbReference>
<feature type="domain" description="SHSP" evidence="3">
    <location>
        <begin position="53"/>
        <end position="164"/>
    </location>
</feature>
<dbReference type="Proteomes" id="UP000199397">
    <property type="component" value="Unassembled WGS sequence"/>
</dbReference>
<comment type="similarity">
    <text evidence="1 2">Belongs to the small heat shock protein (HSP20) family.</text>
</comment>
<dbReference type="InterPro" id="IPR002068">
    <property type="entry name" value="A-crystallin/Hsp20_dom"/>
</dbReference>
<dbReference type="PANTHER" id="PTHR11527">
    <property type="entry name" value="HEAT-SHOCK PROTEIN 20 FAMILY MEMBER"/>
    <property type="match status" value="1"/>
</dbReference>
<sequence>MFNDEKKSQELQKQSATEVMSPFEEMEQWMEGFFPQWWKRRWGNMGRNSLNKVMREFSAPSIDVIDRDKEILVRVEAPGINKDDLDISVSDNTVTIKGSTKKEEKEEEKGVYYRREISTRDINHVLGLPCDVEADQAKATFKDGLLEITLTKKENTKRHKLTIN</sequence>
<evidence type="ECO:0000256" key="2">
    <source>
        <dbReference type="RuleBase" id="RU003616"/>
    </source>
</evidence>
<dbReference type="Pfam" id="PF00011">
    <property type="entry name" value="HSP20"/>
    <property type="match status" value="1"/>
</dbReference>
<name>A0A1H4GW51_9GAMM</name>
<protein>
    <submittedName>
        <fullName evidence="5">Heat shock protein Hsp20</fullName>
    </submittedName>
</protein>
<dbReference type="RefSeq" id="WP_093071078.1">
    <property type="nucleotide sequence ID" value="NZ_FNQP01000043.1"/>
</dbReference>
<dbReference type="OrthoDB" id="9792695at2"/>
<dbReference type="EMBL" id="FNQP01000043">
    <property type="protein sequence ID" value="SEB13300.1"/>
    <property type="molecule type" value="Genomic_DNA"/>
</dbReference>
<dbReference type="Gene3D" id="2.60.40.790">
    <property type="match status" value="1"/>
</dbReference>
<evidence type="ECO:0000313" key="5">
    <source>
        <dbReference type="EMBL" id="SEB13300.1"/>
    </source>
</evidence>
<accession>A0A1H4GW51</accession>
<reference evidence="5 6" key="1">
    <citation type="submission" date="2016-10" db="EMBL/GenBank/DDBJ databases">
        <authorList>
            <person name="de Groot N.N."/>
        </authorList>
    </citation>
    <scope>NUCLEOTIDE SEQUENCE [LARGE SCALE GENOMIC DNA]</scope>
    <source>
        <strain evidence="5 6">DSM 21228</strain>
    </source>
</reference>
<dbReference type="STRING" id="525918.SAMN05660964_03730"/>
<dbReference type="PROSITE" id="PS51203">
    <property type="entry name" value="CS"/>
    <property type="match status" value="1"/>
</dbReference>
<gene>
    <name evidence="5" type="ORF">SAMN05660964_03730</name>
</gene>
<dbReference type="InterPro" id="IPR008978">
    <property type="entry name" value="HSP20-like_chaperone"/>
</dbReference>
<evidence type="ECO:0000259" key="4">
    <source>
        <dbReference type="PROSITE" id="PS51203"/>
    </source>
</evidence>